<sequence>MFKRRKPRSYGQIASDMIYPRGGWRRAGAYVAHRLRRLPDQPHRIARGVAAGIMVNFTPLFGFHFLSAAAVAWIIRGNILAALLATFVGNPVTLPFIALISVGLGREILGLEGDLSPQFIFHEFSKATGELWHNARAIFGHGEMHWYNLGDFATQVFWPYMVGGIILGTVAGIITHYLTVPIFLAYQRRREKKMADRIARASALAAERAAARGATLSGAEGGAAPRPADSPRDI</sequence>
<dbReference type="InterPro" id="IPR018639">
    <property type="entry name" value="DUF2062"/>
</dbReference>
<feature type="transmembrane region" description="Helical" evidence="2">
    <location>
        <begin position="45"/>
        <end position="75"/>
    </location>
</feature>
<organism evidence="4 5">
    <name type="scientific">Paracoccus nototheniae</name>
    <dbReference type="NCBI Taxonomy" id="2489002"/>
    <lineage>
        <taxon>Bacteria</taxon>
        <taxon>Pseudomonadati</taxon>
        <taxon>Pseudomonadota</taxon>
        <taxon>Alphaproteobacteria</taxon>
        <taxon>Rhodobacterales</taxon>
        <taxon>Paracoccaceae</taxon>
        <taxon>Paracoccus</taxon>
    </lineage>
</organism>
<dbReference type="EMBL" id="JBHTOQ010000004">
    <property type="protein sequence ID" value="MFD1480571.1"/>
    <property type="molecule type" value="Genomic_DNA"/>
</dbReference>
<evidence type="ECO:0000256" key="1">
    <source>
        <dbReference type="SAM" id="MobiDB-lite"/>
    </source>
</evidence>
<gene>
    <name evidence="4" type="ORF">ACFQ5P_04620</name>
</gene>
<protein>
    <submittedName>
        <fullName evidence="4">DUF2062 domain-containing protein</fullName>
    </submittedName>
</protein>
<feature type="region of interest" description="Disordered" evidence="1">
    <location>
        <begin position="212"/>
        <end position="234"/>
    </location>
</feature>
<feature type="domain" description="DUF2062" evidence="3">
    <location>
        <begin position="26"/>
        <end position="191"/>
    </location>
</feature>
<dbReference type="Pfam" id="PF09835">
    <property type="entry name" value="DUF2062"/>
    <property type="match status" value="1"/>
</dbReference>
<dbReference type="Proteomes" id="UP001597302">
    <property type="component" value="Unassembled WGS sequence"/>
</dbReference>
<comment type="caution">
    <text evidence="4">The sequence shown here is derived from an EMBL/GenBank/DDBJ whole genome shotgun (WGS) entry which is preliminary data.</text>
</comment>
<keyword evidence="5" id="KW-1185">Reference proteome</keyword>
<evidence type="ECO:0000256" key="2">
    <source>
        <dbReference type="SAM" id="Phobius"/>
    </source>
</evidence>
<dbReference type="PANTHER" id="PTHR40547:SF1">
    <property type="entry name" value="SLL0298 PROTEIN"/>
    <property type="match status" value="1"/>
</dbReference>
<evidence type="ECO:0000259" key="3">
    <source>
        <dbReference type="Pfam" id="PF09835"/>
    </source>
</evidence>
<dbReference type="RefSeq" id="WP_242679650.1">
    <property type="nucleotide sequence ID" value="NZ_CBCSAJ010000005.1"/>
</dbReference>
<name>A0ABW4DUN3_9RHOB</name>
<keyword evidence="2" id="KW-1133">Transmembrane helix</keyword>
<reference evidence="5" key="1">
    <citation type="journal article" date="2019" name="Int. J. Syst. Evol. Microbiol.">
        <title>The Global Catalogue of Microorganisms (GCM) 10K type strain sequencing project: providing services to taxonomists for standard genome sequencing and annotation.</title>
        <authorList>
            <consortium name="The Broad Institute Genomics Platform"/>
            <consortium name="The Broad Institute Genome Sequencing Center for Infectious Disease"/>
            <person name="Wu L."/>
            <person name="Ma J."/>
        </authorList>
    </citation>
    <scope>NUCLEOTIDE SEQUENCE [LARGE SCALE GENOMIC DNA]</scope>
    <source>
        <strain evidence="5">CCM 8875</strain>
    </source>
</reference>
<keyword evidence="2" id="KW-0812">Transmembrane</keyword>
<proteinExistence type="predicted"/>
<evidence type="ECO:0000313" key="5">
    <source>
        <dbReference type="Proteomes" id="UP001597302"/>
    </source>
</evidence>
<keyword evidence="2" id="KW-0472">Membrane</keyword>
<feature type="transmembrane region" description="Helical" evidence="2">
    <location>
        <begin position="157"/>
        <end position="184"/>
    </location>
</feature>
<dbReference type="PANTHER" id="PTHR40547">
    <property type="entry name" value="SLL0298 PROTEIN"/>
    <property type="match status" value="1"/>
</dbReference>
<accession>A0ABW4DUN3</accession>
<evidence type="ECO:0000313" key="4">
    <source>
        <dbReference type="EMBL" id="MFD1480571.1"/>
    </source>
</evidence>